<feature type="modified residue" description="4-aspartylphosphate" evidence="7">
    <location>
        <position position="855"/>
    </location>
</feature>
<dbReference type="InterPro" id="IPR005467">
    <property type="entry name" value="His_kinase_dom"/>
</dbReference>
<protein>
    <recommendedName>
        <fullName evidence="2">histidine kinase</fullName>
        <ecNumber evidence="2">2.7.13.3</ecNumber>
    </recommendedName>
</protein>
<dbReference type="InterPro" id="IPR001789">
    <property type="entry name" value="Sig_transdc_resp-reg_receiver"/>
</dbReference>
<dbReference type="InterPro" id="IPR004358">
    <property type="entry name" value="Sig_transdc_His_kin-like_C"/>
</dbReference>
<dbReference type="InterPro" id="IPR003018">
    <property type="entry name" value="GAF"/>
</dbReference>
<evidence type="ECO:0000256" key="5">
    <source>
        <dbReference type="ARBA" id="ARBA00022777"/>
    </source>
</evidence>
<feature type="domain" description="Response regulatory" evidence="11">
    <location>
        <begin position="928"/>
        <end position="1044"/>
    </location>
</feature>
<evidence type="ECO:0000313" key="12">
    <source>
        <dbReference type="EMBL" id="KGJ95862.1"/>
    </source>
</evidence>
<dbReference type="PANTHER" id="PTHR45339">
    <property type="entry name" value="HYBRID SIGNAL TRANSDUCTION HISTIDINE KINASE J"/>
    <property type="match status" value="1"/>
</dbReference>
<dbReference type="SMART" id="SM00448">
    <property type="entry name" value="REC"/>
    <property type="match status" value="3"/>
</dbReference>
<evidence type="ECO:0000256" key="1">
    <source>
        <dbReference type="ARBA" id="ARBA00000085"/>
    </source>
</evidence>
<evidence type="ECO:0000256" key="8">
    <source>
        <dbReference type="SAM" id="Coils"/>
    </source>
</evidence>
<proteinExistence type="predicted"/>
<dbReference type="SUPFAM" id="SSF55874">
    <property type="entry name" value="ATPase domain of HSP90 chaperone/DNA topoisomerase II/histidine kinase"/>
    <property type="match status" value="1"/>
</dbReference>
<dbReference type="InterPro" id="IPR036890">
    <property type="entry name" value="HATPase_C_sf"/>
</dbReference>
<evidence type="ECO:0000256" key="3">
    <source>
        <dbReference type="ARBA" id="ARBA00022553"/>
    </source>
</evidence>
<dbReference type="SMART" id="SM00388">
    <property type="entry name" value="HisKA"/>
    <property type="match status" value="1"/>
</dbReference>
<keyword evidence="3 7" id="KW-0597">Phosphoprotein</keyword>
<dbReference type="Pfam" id="PF00512">
    <property type="entry name" value="HisKA"/>
    <property type="match status" value="1"/>
</dbReference>
<dbReference type="Pfam" id="PF00072">
    <property type="entry name" value="Response_reg"/>
    <property type="match status" value="3"/>
</dbReference>
<feature type="domain" description="Histidine kinase" evidence="10">
    <location>
        <begin position="523"/>
        <end position="755"/>
    </location>
</feature>
<evidence type="ECO:0000256" key="9">
    <source>
        <dbReference type="SAM" id="Phobius"/>
    </source>
</evidence>
<dbReference type="Gene3D" id="3.40.50.2300">
    <property type="match status" value="3"/>
</dbReference>
<evidence type="ECO:0000259" key="11">
    <source>
        <dbReference type="PROSITE" id="PS50110"/>
    </source>
</evidence>
<dbReference type="PRINTS" id="PR00344">
    <property type="entry name" value="BCTRLSENSOR"/>
</dbReference>
<dbReference type="SUPFAM" id="SSF55781">
    <property type="entry name" value="GAF domain-like"/>
    <property type="match status" value="1"/>
</dbReference>
<evidence type="ECO:0000256" key="6">
    <source>
        <dbReference type="ARBA" id="ARBA00023012"/>
    </source>
</evidence>
<dbReference type="SUPFAM" id="SSF52172">
    <property type="entry name" value="CheY-like"/>
    <property type="match status" value="3"/>
</dbReference>
<dbReference type="CDD" id="cd16922">
    <property type="entry name" value="HATPase_EvgS-ArcB-TorS-like"/>
    <property type="match status" value="1"/>
</dbReference>
<keyword evidence="5 12" id="KW-0418">Kinase</keyword>
<comment type="catalytic activity">
    <reaction evidence="1">
        <text>ATP + protein L-histidine = ADP + protein N-phospho-L-histidine.</text>
        <dbReference type="EC" id="2.7.13.3"/>
    </reaction>
</comment>
<sequence length="1197" mass="133234">MSKGNGKLAESHYRSEKAYLIKLFTTLFVIFAITCFSLYSFTDNVNTKLTEKAAINSAEIYIKALEEFRTVYTSEVVNTAKLQGLEITHDYHNKSNAIPLPATLSMLLGERMGDGINGTKTRLYSPFPFPWREAEGGLKDTFSHEAWAFLKNSPQQSYSKFEENEQGQFLRFAKADLMRESCVNCHNSHEFTPKNDWKVGDVRGILEVTLPLSSSTAYSNESLLNLFWLLVAISSVGIATISFFSVRVRRATQRLAENSLTKERQNSLNNLFTGEQTLDGLANKILSFLAPEIRANQAALFLSDSKDEYHLIGSYAVELNQLKQTSFKLGQGLVGQCAQEGVALTVDAIPTDYMKVSSGLGEALPKVIGLIPIKYKSNVIAVLEFSSLAHFEEATHEILLPLLDIIATALQTSQSRSSIDNLLKVNQEQVSELKTQQEELTSANQILEEQTLQLRQSENELKASEEELKLQSDQLRASNEELEEKQESLQRQTTQLITSKKELEKSAENLSQASKYKSEFLANMSHELRTPLNSILILSKILTENKDENLTLKQVEEVDIIHQGGQSLLTLINDIMDLSKVEAGMLDINIDAVSLNNISQHLTNLFNPVATNKGIDFTITIDEKLPEFIQTDHQRLEQILKNFLSNAFKFTKDGEVCLSIEQFSIGTKGLSSILDGCSVIAFSVTDTGIGIALDKQKAIFESFQQADGATNREYGGTGLGLSISRELTRLLGGEIKLTSQQGKGSCFTLYLPQNLSITQPVLNSSLPIVTPVKEITNNDAQESGAIKGVPLWLSDDRHIFSLADRTLLIIEDDKVFAKILVELVRSMGFKAIATNMGREGIFLAKDFCPSGILLDLGLPDIDGLQVLEQLKNNLKTRHIPVHVLSAKDKKVESLNLGALNYLDKPTETATITSVLQDSFGKLTKDVKKILLVEDDNNAQIAVKHLLETPDINVTFADTATEACQLLSHQQYDCIILDLGLPDISGTELVQTIRSQENSINTPIIIYTGQEITKEQQQVLEKFSLSIVIKGAESPERLLDDVAMFLHQVEHGLSIEQQETLKMLHDENEMLKGRRVLVVDDDLRNVFAITRVLETTGLKITQAENGQAALDAIGRAKQPFELILMDMMMPIMDGIEATQKIREMALYQSTPIIALTAKAMPSDRSKCIEAGASEYLTKPLDMDKLLSILRVWLYQRKY</sequence>
<evidence type="ECO:0000256" key="2">
    <source>
        <dbReference type="ARBA" id="ARBA00012438"/>
    </source>
</evidence>
<dbReference type="CDD" id="cd17546">
    <property type="entry name" value="REC_hyHK_CKI1_RcsC-like"/>
    <property type="match status" value="1"/>
</dbReference>
<dbReference type="InterPro" id="IPR021796">
    <property type="entry name" value="Tll0287-like_dom"/>
</dbReference>
<dbReference type="Pfam" id="PF02518">
    <property type="entry name" value="HATPase_c"/>
    <property type="match status" value="1"/>
</dbReference>
<feature type="modified residue" description="4-aspartylphosphate" evidence="7">
    <location>
        <position position="1125"/>
    </location>
</feature>
<gene>
    <name evidence="12" type="ORF">GAB14E_1774</name>
</gene>
<keyword evidence="9" id="KW-0812">Transmembrane</keyword>
<dbReference type="Gene3D" id="1.10.287.130">
    <property type="match status" value="1"/>
</dbReference>
<keyword evidence="8" id="KW-0175">Coiled coil</keyword>
<dbReference type="InterPro" id="IPR029016">
    <property type="entry name" value="GAF-like_dom_sf"/>
</dbReference>
<feature type="coiled-coil region" evidence="8">
    <location>
        <begin position="419"/>
        <end position="502"/>
    </location>
</feature>
<keyword evidence="9" id="KW-0472">Membrane</keyword>
<keyword evidence="6" id="KW-0902">Two-component regulatory system</keyword>
<dbReference type="InterPro" id="IPR036097">
    <property type="entry name" value="HisK_dim/P_sf"/>
</dbReference>
<dbReference type="PROSITE" id="PS50110">
    <property type="entry name" value="RESPONSE_REGULATORY"/>
    <property type="match status" value="3"/>
</dbReference>
<organism evidence="12 13">
    <name type="scientific">Colwellia psychrerythraea</name>
    <name type="common">Vibrio psychroerythus</name>
    <dbReference type="NCBI Taxonomy" id="28229"/>
    <lineage>
        <taxon>Bacteria</taxon>
        <taxon>Pseudomonadati</taxon>
        <taxon>Pseudomonadota</taxon>
        <taxon>Gammaproteobacteria</taxon>
        <taxon>Alteromonadales</taxon>
        <taxon>Colwelliaceae</taxon>
        <taxon>Colwellia</taxon>
    </lineage>
</organism>
<dbReference type="Proteomes" id="UP000029868">
    <property type="component" value="Unassembled WGS sequence"/>
</dbReference>
<dbReference type="InterPro" id="IPR003594">
    <property type="entry name" value="HATPase_dom"/>
</dbReference>
<dbReference type="Gene3D" id="3.30.565.10">
    <property type="entry name" value="Histidine kinase-like ATPase, C-terminal domain"/>
    <property type="match status" value="1"/>
</dbReference>
<dbReference type="FunFam" id="3.30.565.10:FF:000010">
    <property type="entry name" value="Sensor histidine kinase RcsC"/>
    <property type="match status" value="1"/>
</dbReference>
<name>A0A099L144_COLPS</name>
<evidence type="ECO:0000256" key="7">
    <source>
        <dbReference type="PROSITE-ProRule" id="PRU00169"/>
    </source>
</evidence>
<keyword evidence="4" id="KW-0808">Transferase</keyword>
<feature type="transmembrane region" description="Helical" evidence="9">
    <location>
        <begin position="226"/>
        <end position="246"/>
    </location>
</feature>
<dbReference type="PATRIC" id="fig|28229.3.peg.1375"/>
<evidence type="ECO:0000259" key="10">
    <source>
        <dbReference type="PROSITE" id="PS50109"/>
    </source>
</evidence>
<dbReference type="SUPFAM" id="SSF47384">
    <property type="entry name" value="Homodimeric domain of signal transducing histidine kinase"/>
    <property type="match status" value="1"/>
</dbReference>
<feature type="modified residue" description="4-aspartylphosphate" evidence="7">
    <location>
        <position position="977"/>
    </location>
</feature>
<evidence type="ECO:0000256" key="4">
    <source>
        <dbReference type="ARBA" id="ARBA00022679"/>
    </source>
</evidence>
<dbReference type="SMART" id="SM00387">
    <property type="entry name" value="HATPase_c"/>
    <property type="match status" value="1"/>
</dbReference>
<dbReference type="PROSITE" id="PS50109">
    <property type="entry name" value="HIS_KIN"/>
    <property type="match status" value="1"/>
</dbReference>
<dbReference type="Pfam" id="PF11845">
    <property type="entry name" value="Tll0287-like"/>
    <property type="match status" value="1"/>
</dbReference>
<keyword evidence="9" id="KW-1133">Transmembrane helix</keyword>
<comment type="caution">
    <text evidence="12">The sequence shown here is derived from an EMBL/GenBank/DDBJ whole genome shotgun (WGS) entry which is preliminary data.</text>
</comment>
<dbReference type="InterPro" id="IPR011006">
    <property type="entry name" value="CheY-like_superfamily"/>
</dbReference>
<feature type="transmembrane region" description="Helical" evidence="9">
    <location>
        <begin position="20"/>
        <end position="41"/>
    </location>
</feature>
<dbReference type="Gene3D" id="3.30.450.40">
    <property type="match status" value="1"/>
</dbReference>
<dbReference type="EC" id="2.7.13.3" evidence="2"/>
<evidence type="ECO:0000313" key="13">
    <source>
        <dbReference type="Proteomes" id="UP000029868"/>
    </source>
</evidence>
<dbReference type="CDD" id="cd00082">
    <property type="entry name" value="HisKA"/>
    <property type="match status" value="1"/>
</dbReference>
<dbReference type="Pfam" id="PF13185">
    <property type="entry name" value="GAF_2"/>
    <property type="match status" value="1"/>
</dbReference>
<dbReference type="AlphaFoldDB" id="A0A099L144"/>
<dbReference type="PANTHER" id="PTHR45339:SF1">
    <property type="entry name" value="HYBRID SIGNAL TRANSDUCTION HISTIDINE KINASE J"/>
    <property type="match status" value="1"/>
</dbReference>
<reference evidence="12 13" key="1">
    <citation type="submission" date="2014-08" db="EMBL/GenBank/DDBJ databases">
        <title>Genomic and Phenotypic Diversity of Colwellia psychrerythraea strains from Disparate Marine Basins.</title>
        <authorList>
            <person name="Techtmann S.M."/>
            <person name="Stelling S.C."/>
            <person name="Utturkar S.M."/>
            <person name="Alshibli N."/>
            <person name="Harris A."/>
            <person name="Brown S.D."/>
            <person name="Hazen T.C."/>
        </authorList>
    </citation>
    <scope>NUCLEOTIDE SEQUENCE [LARGE SCALE GENOMIC DNA]</scope>
    <source>
        <strain evidence="12 13">GAB14E</strain>
    </source>
</reference>
<dbReference type="OrthoDB" id="9810730at2"/>
<dbReference type="GO" id="GO:0000155">
    <property type="term" value="F:phosphorelay sensor kinase activity"/>
    <property type="evidence" value="ECO:0007669"/>
    <property type="project" value="InterPro"/>
</dbReference>
<dbReference type="InterPro" id="IPR003661">
    <property type="entry name" value="HisK_dim/P_dom"/>
</dbReference>
<dbReference type="EMBL" id="JQEC01000014">
    <property type="protein sequence ID" value="KGJ95862.1"/>
    <property type="molecule type" value="Genomic_DNA"/>
</dbReference>
<dbReference type="RefSeq" id="WP_052093535.1">
    <property type="nucleotide sequence ID" value="NZ_JQEC01000014.1"/>
</dbReference>
<accession>A0A099L144</accession>
<feature type="domain" description="Response regulatory" evidence="11">
    <location>
        <begin position="806"/>
        <end position="919"/>
    </location>
</feature>
<feature type="domain" description="Response regulatory" evidence="11">
    <location>
        <begin position="1074"/>
        <end position="1192"/>
    </location>
</feature>